<dbReference type="InterPro" id="IPR040348">
    <property type="entry name" value="POLAR-like"/>
</dbReference>
<dbReference type="AlphaFoldDB" id="A0A1U8A543"/>
<feature type="coiled-coil region" evidence="1">
    <location>
        <begin position="420"/>
        <end position="447"/>
    </location>
</feature>
<feature type="coiled-coil region" evidence="1">
    <location>
        <begin position="333"/>
        <end position="367"/>
    </location>
</feature>
<reference evidence="4" key="1">
    <citation type="submission" date="2025-08" db="UniProtKB">
        <authorList>
            <consortium name="RefSeq"/>
        </authorList>
    </citation>
    <scope>IDENTIFICATION</scope>
</reference>
<dbReference type="GeneID" id="104599225"/>
<feature type="compositionally biased region" description="Basic and acidic residues" evidence="2">
    <location>
        <begin position="65"/>
        <end position="77"/>
    </location>
</feature>
<keyword evidence="3" id="KW-1185">Reference proteome</keyword>
<name>A0A1U8A543_NELNU</name>
<feature type="region of interest" description="Disordered" evidence="2">
    <location>
        <begin position="475"/>
        <end position="495"/>
    </location>
</feature>
<sequence length="718" mass="81042">MDLWVVAAAAGAGYLAKYWQSLTKDREGLSQLLAGDSLHEKFQSQPLLQQLRDRTNNLYRLDQRQSSEDISNGKEEFSSNSDWRFPETSRLGGASATEMASTGGFYEAANFGGYDGYNLLSLSSLPLGISNMHHQKNEDGFKGKSEIGDKSDSFLSSELSTADVNFGSRYSRSRRLRSKWSFGYSIKPLSSLESCLIAQLYKEHIEREECTFRRPSRRKSTVRPLVVTDGSRIISRASGEYYSMRPESEANKVHEKGGVYSEKEKNVLGVPSLPEIGSVELPKKDKQKRGKDWIGRYGSSNLKISPRSFHSDGSPNGMLPFCIGITIGVMSTIIANKREVDKLKDLLKQTENLVQDLQEELEMKDLLTVKELTSDGYESQETKDICFHYQAPASPPEHKLDEYVGCDTIESHHQKFDENLDSMSKIEAELEAELERLELNMNASSLQRSFEELDPDFVGGIIHGELKAELVNGGARDQVDSDRDVSGTSTQTQTANYAVSPRELSLRLHEVIQERLEERIMELGTALQQSQKRVHVMESEQINWRREFNSEIGSSSALESPAMVEEHANIARPLVLNLSGEALDAYNEAYEELMRIDEPEESISSLEHKSNKVEQEGLYPFGQSPYWCPNGCGEYESISDYKVIEESQSWSSVRHKVRTWEELISRSQGSNEACESENEEDDEMEKLLIKQIVEKARQGSSVVLNAQKMLFSMDENHQ</sequence>
<dbReference type="RefSeq" id="XP_010259977.1">
    <property type="nucleotide sequence ID" value="XM_010261675.2"/>
</dbReference>
<evidence type="ECO:0000256" key="2">
    <source>
        <dbReference type="SAM" id="MobiDB-lite"/>
    </source>
</evidence>
<dbReference type="OMA" id="PFYMENS"/>
<dbReference type="Proteomes" id="UP000189703">
    <property type="component" value="Unplaced"/>
</dbReference>
<evidence type="ECO:0000313" key="4">
    <source>
        <dbReference type="RefSeq" id="XP_010259977.1"/>
    </source>
</evidence>
<protein>
    <submittedName>
        <fullName evidence="4">Uncharacterized protein LOC104599225</fullName>
    </submittedName>
</protein>
<feature type="region of interest" description="Disordered" evidence="2">
    <location>
        <begin position="65"/>
        <end position="84"/>
    </location>
</feature>
<dbReference type="GO" id="GO:0008356">
    <property type="term" value="P:asymmetric cell division"/>
    <property type="evidence" value="ECO:0007669"/>
    <property type="project" value="InterPro"/>
</dbReference>
<dbReference type="PANTHER" id="PTHR33476:SF7">
    <property type="entry name" value="EMB|CAB62613.1"/>
    <property type="match status" value="1"/>
</dbReference>
<organism evidence="3 4">
    <name type="scientific">Nelumbo nucifera</name>
    <name type="common">Sacred lotus</name>
    <dbReference type="NCBI Taxonomy" id="4432"/>
    <lineage>
        <taxon>Eukaryota</taxon>
        <taxon>Viridiplantae</taxon>
        <taxon>Streptophyta</taxon>
        <taxon>Embryophyta</taxon>
        <taxon>Tracheophyta</taxon>
        <taxon>Spermatophyta</taxon>
        <taxon>Magnoliopsida</taxon>
        <taxon>Proteales</taxon>
        <taxon>Nelumbonaceae</taxon>
        <taxon>Nelumbo</taxon>
    </lineage>
</organism>
<keyword evidence="1" id="KW-0175">Coiled coil</keyword>
<gene>
    <name evidence="4" type="primary">LOC104599225</name>
</gene>
<evidence type="ECO:0000256" key="1">
    <source>
        <dbReference type="SAM" id="Coils"/>
    </source>
</evidence>
<proteinExistence type="predicted"/>
<dbReference type="eggNOG" id="ENOG502QWTR">
    <property type="taxonomic scope" value="Eukaryota"/>
</dbReference>
<dbReference type="PANTHER" id="PTHR33476">
    <property type="entry name" value="EMB|CAB62613.1"/>
    <property type="match status" value="1"/>
</dbReference>
<dbReference type="OrthoDB" id="1701885at2759"/>
<feature type="compositionally biased region" description="Polar residues" evidence="2">
    <location>
        <begin position="486"/>
        <end position="495"/>
    </location>
</feature>
<accession>A0A1U8A543</accession>
<dbReference type="KEGG" id="nnu:104599225"/>
<dbReference type="FunCoup" id="A0A1U8A543">
    <property type="interactions" value="2526"/>
</dbReference>
<evidence type="ECO:0000313" key="3">
    <source>
        <dbReference type="Proteomes" id="UP000189703"/>
    </source>
</evidence>